<reference evidence="2 3" key="1">
    <citation type="submission" date="2018-07" db="EMBL/GenBank/DDBJ databases">
        <title>Whole Genome Shotgun Sequence of Streptomyces spongiicola strain 531S.</title>
        <authorList>
            <person name="Dohra H."/>
            <person name="Kodani S."/>
        </authorList>
    </citation>
    <scope>NUCLEOTIDE SEQUENCE [LARGE SCALE GENOMIC DNA]</scope>
    <source>
        <strain evidence="2 3">531S</strain>
    </source>
</reference>
<evidence type="ECO:0000313" key="2">
    <source>
        <dbReference type="EMBL" id="GBP99833.1"/>
    </source>
</evidence>
<organism evidence="2 3">
    <name type="scientific">Streptomyces spongiicola</name>
    <dbReference type="NCBI Taxonomy" id="1690221"/>
    <lineage>
        <taxon>Bacteria</taxon>
        <taxon>Bacillati</taxon>
        <taxon>Actinomycetota</taxon>
        <taxon>Actinomycetes</taxon>
        <taxon>Kitasatosporales</taxon>
        <taxon>Streptomycetaceae</taxon>
        <taxon>Streptomyces</taxon>
    </lineage>
</organism>
<dbReference type="Proteomes" id="UP000265354">
    <property type="component" value="Unassembled WGS sequence"/>
</dbReference>
<feature type="region of interest" description="Disordered" evidence="1">
    <location>
        <begin position="1"/>
        <end position="51"/>
    </location>
</feature>
<proteinExistence type="predicted"/>
<evidence type="ECO:0000256" key="1">
    <source>
        <dbReference type="SAM" id="MobiDB-lite"/>
    </source>
</evidence>
<comment type="caution">
    <text evidence="2">The sequence shown here is derived from an EMBL/GenBank/DDBJ whole genome shotgun (WGS) entry which is preliminary data.</text>
</comment>
<protein>
    <submittedName>
        <fullName evidence="2">Uncharacterized protein</fullName>
    </submittedName>
</protein>
<evidence type="ECO:0000313" key="3">
    <source>
        <dbReference type="Proteomes" id="UP000265354"/>
    </source>
</evidence>
<name>A0A388SUQ3_9ACTN</name>
<dbReference type="AlphaFoldDB" id="A0A388SUQ3"/>
<gene>
    <name evidence="2" type="ORF">SSP531S_12320</name>
</gene>
<accession>A0A388SUQ3</accession>
<dbReference type="EMBL" id="BGZL01000003">
    <property type="protein sequence ID" value="GBP99833.1"/>
    <property type="molecule type" value="Genomic_DNA"/>
</dbReference>
<sequence>MAPPAVTGLRRPAYARLPSPRSNGGVSSEGFVRAPGTARGPSGGEADLLPAGDAPFRAGAPVCRRGGRARWACAGACEKAGLCPEAWTGPGR</sequence>